<feature type="transmembrane region" description="Helical" evidence="1">
    <location>
        <begin position="184"/>
        <end position="202"/>
    </location>
</feature>
<proteinExistence type="predicted"/>
<dbReference type="Pfam" id="PF02517">
    <property type="entry name" value="Rce1-like"/>
    <property type="match status" value="1"/>
</dbReference>
<feature type="transmembrane region" description="Helical" evidence="1">
    <location>
        <begin position="53"/>
        <end position="71"/>
    </location>
</feature>
<reference evidence="3" key="1">
    <citation type="submission" date="2021-10" db="EMBL/GenBank/DDBJ databases">
        <title>Tamlana sargassums sp. nov., and Tamlana laminarinivorans sp. nov., two new bacteria isolated from the brown alga.</title>
        <authorList>
            <person name="Li J."/>
        </authorList>
    </citation>
    <scope>NUCLEOTIDE SEQUENCE</scope>
    <source>
        <strain evidence="3">PT2-4</strain>
    </source>
</reference>
<evidence type="ECO:0000259" key="2">
    <source>
        <dbReference type="Pfam" id="PF02517"/>
    </source>
</evidence>
<dbReference type="InterPro" id="IPR003675">
    <property type="entry name" value="Rce1/LyrA-like_dom"/>
</dbReference>
<dbReference type="PANTHER" id="PTHR39430">
    <property type="entry name" value="MEMBRANE-ASSOCIATED PROTEASE-RELATED"/>
    <property type="match status" value="1"/>
</dbReference>
<keyword evidence="3" id="KW-0378">Hydrolase</keyword>
<keyword evidence="1" id="KW-0812">Transmembrane</keyword>
<feature type="transmembrane region" description="Helical" evidence="1">
    <location>
        <begin position="129"/>
        <end position="147"/>
    </location>
</feature>
<accession>A0A9X1L109</accession>
<evidence type="ECO:0000256" key="1">
    <source>
        <dbReference type="SAM" id="Phobius"/>
    </source>
</evidence>
<sequence>MNDKKMGWVRALLIIIPFLVVSTIFQFIGIIVSGVSLSDLLNNVNNRSEYQETVIQIFSLIATIVITWLFVKYLDKEKYIDIGLSLNKKILHIVSGLILGTVIMILAYYTLIGLNEIELTFINVNTKKIIYSVILFTAVAFSEEILVRGYVLKNFMYSVNKYLALLLSSILFSLMHAANPNINLISFINIFLAGLLLGIVYIHTKNLWFAIALHLSWNLCQSLIGFNVSGQDFYSIINFKIIKSNTFNGGNFGFEGSYFASIIMIILIVAIDVFYRSKQRKCNVNP</sequence>
<gene>
    <name evidence="3" type="ORF">LG649_05405</name>
</gene>
<keyword evidence="4" id="KW-1185">Reference proteome</keyword>
<evidence type="ECO:0000313" key="3">
    <source>
        <dbReference type="EMBL" id="MCB4798268.1"/>
    </source>
</evidence>
<feature type="transmembrane region" description="Helical" evidence="1">
    <location>
        <begin position="256"/>
        <end position="275"/>
    </location>
</feature>
<name>A0A9X1L109_9FLAO</name>
<evidence type="ECO:0000313" key="4">
    <source>
        <dbReference type="Proteomes" id="UP001139199"/>
    </source>
</evidence>
<organism evidence="3 4">
    <name type="scientific">Neotamlana laminarinivorans</name>
    <dbReference type="NCBI Taxonomy" id="2883124"/>
    <lineage>
        <taxon>Bacteria</taxon>
        <taxon>Pseudomonadati</taxon>
        <taxon>Bacteroidota</taxon>
        <taxon>Flavobacteriia</taxon>
        <taxon>Flavobacteriales</taxon>
        <taxon>Flavobacteriaceae</taxon>
        <taxon>Neotamlana</taxon>
    </lineage>
</organism>
<keyword evidence="3" id="KW-0482">Metalloprotease</keyword>
<protein>
    <submittedName>
        <fullName evidence="3">CPBP family intramembrane metalloprotease</fullName>
    </submittedName>
</protein>
<dbReference type="AlphaFoldDB" id="A0A9X1L109"/>
<dbReference type="Proteomes" id="UP001139199">
    <property type="component" value="Unassembled WGS sequence"/>
</dbReference>
<keyword evidence="3" id="KW-0645">Protease</keyword>
<dbReference type="GO" id="GO:0080120">
    <property type="term" value="P:CAAX-box protein maturation"/>
    <property type="evidence" value="ECO:0007669"/>
    <property type="project" value="UniProtKB-ARBA"/>
</dbReference>
<keyword evidence="1" id="KW-0472">Membrane</keyword>
<feature type="transmembrane region" description="Helical" evidence="1">
    <location>
        <begin position="12"/>
        <end position="33"/>
    </location>
</feature>
<feature type="transmembrane region" description="Helical" evidence="1">
    <location>
        <begin position="91"/>
        <end position="109"/>
    </location>
</feature>
<comment type="caution">
    <text evidence="3">The sequence shown here is derived from an EMBL/GenBank/DDBJ whole genome shotgun (WGS) entry which is preliminary data.</text>
</comment>
<dbReference type="GO" id="GO:0008237">
    <property type="term" value="F:metallopeptidase activity"/>
    <property type="evidence" value="ECO:0007669"/>
    <property type="project" value="UniProtKB-KW"/>
</dbReference>
<keyword evidence="1" id="KW-1133">Transmembrane helix</keyword>
<dbReference type="RefSeq" id="WP_226541945.1">
    <property type="nucleotide sequence ID" value="NZ_JAJAPW010000002.1"/>
</dbReference>
<dbReference type="GO" id="GO:0004175">
    <property type="term" value="F:endopeptidase activity"/>
    <property type="evidence" value="ECO:0007669"/>
    <property type="project" value="UniProtKB-ARBA"/>
</dbReference>
<dbReference type="PANTHER" id="PTHR39430:SF1">
    <property type="entry name" value="PROTEASE"/>
    <property type="match status" value="1"/>
</dbReference>
<dbReference type="EMBL" id="JAJAPW010000002">
    <property type="protein sequence ID" value="MCB4798268.1"/>
    <property type="molecule type" value="Genomic_DNA"/>
</dbReference>
<feature type="domain" description="CAAX prenyl protease 2/Lysostaphin resistance protein A-like" evidence="2">
    <location>
        <begin position="128"/>
        <end position="219"/>
    </location>
</feature>